<dbReference type="InParanoid" id="A0A7N8XMG7"/>
<dbReference type="AlphaFoldDB" id="A0A7N8XMG7"/>
<sequence length="117" mass="13176">MLVTKGFRNFLTTSSSEKQTAVNRHQHMQHTFAVKTTLAPAWEKAASSRSSAAEQVHRGRRRRNKLAVMRRVSPVQLVLPAPPLSICHPGCFQVQLLFLESRESETYETPRSETSGT</sequence>
<accession>A0A7N8XMG7</accession>
<reference evidence="2" key="2">
    <citation type="submission" date="2025-09" db="UniProtKB">
        <authorList>
            <consortium name="Ensembl"/>
        </authorList>
    </citation>
    <scope>IDENTIFICATION</scope>
</reference>
<evidence type="ECO:0000313" key="2">
    <source>
        <dbReference type="Ensembl" id="ENSMAMP00000053198.1"/>
    </source>
</evidence>
<reference evidence="2" key="1">
    <citation type="submission" date="2025-08" db="UniProtKB">
        <authorList>
            <consortium name="Ensembl"/>
        </authorList>
    </citation>
    <scope>IDENTIFICATION</scope>
</reference>
<evidence type="ECO:0000313" key="3">
    <source>
        <dbReference type="Proteomes" id="UP000261640"/>
    </source>
</evidence>
<name>A0A7N8XMG7_9TELE</name>
<organism evidence="2 3">
    <name type="scientific">Mastacembelus armatus</name>
    <name type="common">zig-zag eel</name>
    <dbReference type="NCBI Taxonomy" id="205130"/>
    <lineage>
        <taxon>Eukaryota</taxon>
        <taxon>Metazoa</taxon>
        <taxon>Chordata</taxon>
        <taxon>Craniata</taxon>
        <taxon>Vertebrata</taxon>
        <taxon>Euteleostomi</taxon>
        <taxon>Actinopterygii</taxon>
        <taxon>Neopterygii</taxon>
        <taxon>Teleostei</taxon>
        <taxon>Neoteleostei</taxon>
        <taxon>Acanthomorphata</taxon>
        <taxon>Anabantaria</taxon>
        <taxon>Synbranchiformes</taxon>
        <taxon>Mastacembelidae</taxon>
        <taxon>Mastacembelus</taxon>
    </lineage>
</organism>
<dbReference type="Proteomes" id="UP000261640">
    <property type="component" value="Unplaced"/>
</dbReference>
<dbReference type="Ensembl" id="ENSMAMT00000067917.1">
    <property type="protein sequence ID" value="ENSMAMP00000053198.1"/>
    <property type="gene ID" value="ENSMAMG00000025621.1"/>
</dbReference>
<evidence type="ECO:0000256" key="1">
    <source>
        <dbReference type="SAM" id="MobiDB-lite"/>
    </source>
</evidence>
<proteinExistence type="predicted"/>
<protein>
    <submittedName>
        <fullName evidence="2">Uncharacterized protein</fullName>
    </submittedName>
</protein>
<feature type="region of interest" description="Disordered" evidence="1">
    <location>
        <begin position="45"/>
        <end position="65"/>
    </location>
</feature>
<keyword evidence="3" id="KW-1185">Reference proteome</keyword>